<organism evidence="2">
    <name type="scientific">marine sediment metagenome</name>
    <dbReference type="NCBI Taxonomy" id="412755"/>
    <lineage>
        <taxon>unclassified sequences</taxon>
        <taxon>metagenomes</taxon>
        <taxon>ecological metagenomes</taxon>
    </lineage>
</organism>
<dbReference type="AlphaFoldDB" id="A0A0F8YUP3"/>
<evidence type="ECO:0000313" key="2">
    <source>
        <dbReference type="EMBL" id="KKK51716.1"/>
    </source>
</evidence>
<comment type="caution">
    <text evidence="2">The sequence shown here is derived from an EMBL/GenBank/DDBJ whole genome shotgun (WGS) entry which is preliminary data.</text>
</comment>
<accession>A0A0F8YUP3</accession>
<sequence>MTEQEEAVGRQRIKVLDALQKRLIELDTEATVLYPTGNERHARAQTDRDELASIIGRLEADPSILPVRLLDAEKRVTTANEKLVAAQTEATEAQAALDALKTP</sequence>
<dbReference type="EMBL" id="LAZR01067371">
    <property type="protein sequence ID" value="KKK51716.1"/>
    <property type="molecule type" value="Genomic_DNA"/>
</dbReference>
<name>A0A0F8YUP3_9ZZZZ</name>
<evidence type="ECO:0000256" key="1">
    <source>
        <dbReference type="SAM" id="Coils"/>
    </source>
</evidence>
<gene>
    <name evidence="2" type="ORF">LCGC14_3112160</name>
</gene>
<reference evidence="2" key="1">
    <citation type="journal article" date="2015" name="Nature">
        <title>Complex archaea that bridge the gap between prokaryotes and eukaryotes.</title>
        <authorList>
            <person name="Spang A."/>
            <person name="Saw J.H."/>
            <person name="Jorgensen S.L."/>
            <person name="Zaremba-Niedzwiedzka K."/>
            <person name="Martijn J."/>
            <person name="Lind A.E."/>
            <person name="van Eijk R."/>
            <person name="Schleper C."/>
            <person name="Guy L."/>
            <person name="Ettema T.J."/>
        </authorList>
    </citation>
    <scope>NUCLEOTIDE SEQUENCE</scope>
</reference>
<feature type="coiled-coil region" evidence="1">
    <location>
        <begin position="69"/>
        <end position="96"/>
    </location>
</feature>
<protein>
    <submittedName>
        <fullName evidence="2">Uncharacterized protein</fullName>
    </submittedName>
</protein>
<proteinExistence type="predicted"/>
<keyword evidence="1" id="KW-0175">Coiled coil</keyword>